<dbReference type="InterPro" id="IPR006597">
    <property type="entry name" value="Sel1-like"/>
</dbReference>
<dbReference type="PANTHER" id="PTHR11102:SF160">
    <property type="entry name" value="ERAD-ASSOCIATED E3 UBIQUITIN-PROTEIN LIGASE COMPONENT HRD3"/>
    <property type="match status" value="1"/>
</dbReference>
<keyword evidence="7" id="KW-1185">Reference proteome</keyword>
<dbReference type="PROSITE" id="PS00108">
    <property type="entry name" value="PROTEIN_KINASE_ST"/>
    <property type="match status" value="1"/>
</dbReference>
<comment type="caution">
    <text evidence="6">The sequence shown here is derived from an EMBL/GenBank/DDBJ whole genome shotgun (WGS) entry which is preliminary data.</text>
</comment>
<dbReference type="InterPro" id="IPR000719">
    <property type="entry name" value="Prot_kinase_dom"/>
</dbReference>
<dbReference type="InterPro" id="IPR017441">
    <property type="entry name" value="Protein_kinase_ATP_BS"/>
</dbReference>
<dbReference type="Pfam" id="PF08238">
    <property type="entry name" value="Sel1"/>
    <property type="match status" value="11"/>
</dbReference>
<evidence type="ECO:0000313" key="7">
    <source>
        <dbReference type="Proteomes" id="UP001470230"/>
    </source>
</evidence>
<dbReference type="PROSITE" id="PS50011">
    <property type="entry name" value="PROTEIN_KINASE_DOM"/>
    <property type="match status" value="1"/>
</dbReference>
<evidence type="ECO:0000256" key="2">
    <source>
        <dbReference type="ARBA" id="ARBA00022840"/>
    </source>
</evidence>
<evidence type="ECO:0000259" key="5">
    <source>
        <dbReference type="PROSITE" id="PS50011"/>
    </source>
</evidence>
<evidence type="ECO:0000313" key="6">
    <source>
        <dbReference type="EMBL" id="KAK8860566.1"/>
    </source>
</evidence>
<dbReference type="Proteomes" id="UP001470230">
    <property type="component" value="Unassembled WGS sequence"/>
</dbReference>
<proteinExistence type="inferred from homology"/>
<dbReference type="SMART" id="SM00671">
    <property type="entry name" value="SEL1"/>
    <property type="match status" value="12"/>
</dbReference>
<dbReference type="PANTHER" id="PTHR11102">
    <property type="entry name" value="SEL-1-LIKE PROTEIN"/>
    <property type="match status" value="1"/>
</dbReference>
<feature type="domain" description="Protein kinase" evidence="5">
    <location>
        <begin position="12"/>
        <end position="272"/>
    </location>
</feature>
<feature type="binding site" evidence="4">
    <location>
        <position position="41"/>
    </location>
    <ligand>
        <name>ATP</name>
        <dbReference type="ChEBI" id="CHEBI:30616"/>
    </ligand>
</feature>
<protein>
    <recommendedName>
        <fullName evidence="5">Protein kinase domain-containing protein</fullName>
    </recommendedName>
</protein>
<comment type="similarity">
    <text evidence="3">Belongs to the sel-1 family.</text>
</comment>
<dbReference type="SUPFAM" id="SSF81901">
    <property type="entry name" value="HCP-like"/>
    <property type="match status" value="3"/>
</dbReference>
<dbReference type="InterPro" id="IPR050767">
    <property type="entry name" value="Sel1_AlgK"/>
</dbReference>
<evidence type="ECO:0000256" key="1">
    <source>
        <dbReference type="ARBA" id="ARBA00022741"/>
    </source>
</evidence>
<organism evidence="6 7">
    <name type="scientific">Tritrichomonas musculus</name>
    <dbReference type="NCBI Taxonomy" id="1915356"/>
    <lineage>
        <taxon>Eukaryota</taxon>
        <taxon>Metamonada</taxon>
        <taxon>Parabasalia</taxon>
        <taxon>Tritrichomonadida</taxon>
        <taxon>Tritrichomonadidae</taxon>
        <taxon>Tritrichomonas</taxon>
    </lineage>
</organism>
<dbReference type="SUPFAM" id="SSF56112">
    <property type="entry name" value="Protein kinase-like (PK-like)"/>
    <property type="match status" value="1"/>
</dbReference>
<evidence type="ECO:0000256" key="4">
    <source>
        <dbReference type="PROSITE-ProRule" id="PRU10141"/>
    </source>
</evidence>
<keyword evidence="1 4" id="KW-0547">Nucleotide-binding</keyword>
<dbReference type="Gene3D" id="1.25.40.10">
    <property type="entry name" value="Tetratricopeptide repeat domain"/>
    <property type="match status" value="3"/>
</dbReference>
<dbReference type="EMBL" id="JAPFFF010000018">
    <property type="protein sequence ID" value="KAK8860566.1"/>
    <property type="molecule type" value="Genomic_DNA"/>
</dbReference>
<dbReference type="Gene3D" id="1.10.510.10">
    <property type="entry name" value="Transferase(Phosphotransferase) domain 1"/>
    <property type="match status" value="1"/>
</dbReference>
<dbReference type="InterPro" id="IPR011990">
    <property type="entry name" value="TPR-like_helical_dom_sf"/>
</dbReference>
<accession>A0ABR2IC49</accession>
<dbReference type="InterPro" id="IPR011009">
    <property type="entry name" value="Kinase-like_dom_sf"/>
</dbReference>
<dbReference type="InterPro" id="IPR008271">
    <property type="entry name" value="Ser/Thr_kinase_AS"/>
</dbReference>
<reference evidence="6 7" key="1">
    <citation type="submission" date="2024-04" db="EMBL/GenBank/DDBJ databases">
        <title>Tritrichomonas musculus Genome.</title>
        <authorList>
            <person name="Alves-Ferreira E."/>
            <person name="Grigg M."/>
            <person name="Lorenzi H."/>
            <person name="Galac M."/>
        </authorList>
    </citation>
    <scope>NUCLEOTIDE SEQUENCE [LARGE SCALE GENOMIC DNA]</scope>
    <source>
        <strain evidence="6 7">EAF2021</strain>
    </source>
</reference>
<dbReference type="PROSITE" id="PS00107">
    <property type="entry name" value="PROTEIN_KINASE_ATP"/>
    <property type="match status" value="1"/>
</dbReference>
<sequence length="1160" mass="133119">MEEIPELNPMDFKILKRIGSGSFGSVKLVENVKTHKQYAAKEQNECSDNSFQKEFQAYKKVKNAAILSLLGYSLKNFKFDDKLTLFMSFMKNGSVEKMINGHSVNDKLIKYIILLGVSLGMKYLYSEGIIHRDLKPANILLNDEMEPKICDFGESKISDKEFTEILMNNTKGTPLYMAPEILGSHDPYNYKVDVYAFSFFAYELITGKSPFYEIKDLNRIKLRKLVLKGERPNISIIKDDTIKNFLQKCWSQKPSERSSFLEIVDELMQDKFKKSFGITDQKSIEKVNNYLNLFDEDLKSPNSKDALDVKKEADKGNVDAIIQYAQMLQTGYGAIMNKSEALKYFKKAVDLGDHNSMYIYAYCLRHGEGIETNIEEAVKYYKMAASLGNSRAMINLAHMYRSGKEIPQNTTEAVKYYEQSISHGNTNAMINLGYMMYYGEGIPQNKDKGKFYLKKAADSGNNQAMYIYGKILYEEKKNAEAFIYLKMSAELGNVEAMRKYSFFKIMSNGMNYSDPDLIRYLKLAADHGDEISKDMCQACGITGQIEEFSEKKAQEIKEDADDGDIQSMLSYAKLCYSGEGVPQDKKVAAEYFKKAADLGESQAMFDYGRMLINGDGIPENKKKGMEYLHQSVVGQDINVMYSYGHLLRNGEGGVPPDKIEAANYLKMSAERGNQRAMLEYGQMLLAGEGIPKNEKEGLKLIEQSTITNAEMMIEYGEMLQKGELVPVNKQLAAQYFQKAMGLVNFRAMYLFGLMEINGDGVEMNRDDGIRLLKLSADNGIVDAMKAYAGCLIQSKNKEKIKEAASYIKKASEKGDAVSFFLFRRVFRRIFYSSDEEENMKKTNISNSNENDCSLIKVNAYESFTFENNQFMFLQHSTVPKIVSDEFLERLQKSGSFRGIQTNVIHQNDPNSTYTFYFLSSMDYMLVINILNSVLQKHHIQNIMPTWNVDIFFNEKIIPSNVLNVLLKHLNKLNNIRGVVRNIFDGRQIASYILIDPLKINVFKEINASIQNLLLPKGMVFNKIKYPLEKDIVMNEDLILKNKNDFDTIVNEIKKIGIEPINIERNRLYLYGDYFIRKLFQTFSFICFNTENEKMEALNHINSIVYSSKKNVLKYKMNLHYGKIDDSAYPKNVRDNLFNYFKHSMEFKIFKSMCFQLKIQL</sequence>
<name>A0ABR2IC49_9EUKA</name>
<evidence type="ECO:0000256" key="3">
    <source>
        <dbReference type="ARBA" id="ARBA00038101"/>
    </source>
</evidence>
<dbReference type="Pfam" id="PF00069">
    <property type="entry name" value="Pkinase"/>
    <property type="match status" value="1"/>
</dbReference>
<dbReference type="SMART" id="SM00220">
    <property type="entry name" value="S_TKc"/>
    <property type="match status" value="1"/>
</dbReference>
<gene>
    <name evidence="6" type="ORF">M9Y10_012231</name>
</gene>
<keyword evidence="2 4" id="KW-0067">ATP-binding</keyword>